<evidence type="ECO:0000256" key="1">
    <source>
        <dbReference type="ARBA" id="ARBA00009091"/>
    </source>
</evidence>
<proteinExistence type="inferred from homology"/>
<comment type="similarity">
    <text evidence="1">Belongs to the Skp family.</text>
</comment>
<organism evidence="4 5">
    <name type="scientific">Candidatus Synchoanobacter obligatus</name>
    <dbReference type="NCBI Taxonomy" id="2919597"/>
    <lineage>
        <taxon>Bacteria</taxon>
        <taxon>Pseudomonadati</taxon>
        <taxon>Pseudomonadota</taxon>
        <taxon>Gammaproteobacteria</taxon>
        <taxon>Candidatus Comchoanobacterales</taxon>
        <taxon>Candidatus Comchoanobacteraceae</taxon>
        <taxon>Candidatus Synchoanobacter</taxon>
    </lineage>
</organism>
<evidence type="ECO:0000256" key="2">
    <source>
        <dbReference type="ARBA" id="ARBA00022729"/>
    </source>
</evidence>
<name>A0ABT1L4I6_9GAMM</name>
<keyword evidence="5" id="KW-1185">Reference proteome</keyword>
<accession>A0ABT1L4I6</accession>
<dbReference type="InterPro" id="IPR005632">
    <property type="entry name" value="Chaperone_Skp"/>
</dbReference>
<protein>
    <submittedName>
        <fullName evidence="4">OmpH family outer membrane protein</fullName>
    </submittedName>
</protein>
<evidence type="ECO:0000256" key="3">
    <source>
        <dbReference type="SAM" id="SignalP"/>
    </source>
</evidence>
<comment type="caution">
    <text evidence="4">The sequence shown here is derived from an EMBL/GenBank/DDBJ whole genome shotgun (WGS) entry which is preliminary data.</text>
</comment>
<keyword evidence="2 3" id="KW-0732">Signal</keyword>
<evidence type="ECO:0000313" key="4">
    <source>
        <dbReference type="EMBL" id="MCP8352089.1"/>
    </source>
</evidence>
<dbReference type="SUPFAM" id="SSF111384">
    <property type="entry name" value="OmpH-like"/>
    <property type="match status" value="1"/>
</dbReference>
<dbReference type="PANTHER" id="PTHR35089">
    <property type="entry name" value="CHAPERONE PROTEIN SKP"/>
    <property type="match status" value="1"/>
</dbReference>
<reference evidence="4 5" key="1">
    <citation type="journal article" date="2022" name="Nat. Microbiol.">
        <title>The microbiome of a bacterivorous marine choanoflagellate contains a resource-demanding obligate bacterial associate.</title>
        <authorList>
            <person name="Needham D.M."/>
            <person name="Poirier C."/>
            <person name="Bachy C."/>
            <person name="George E.E."/>
            <person name="Wilken S."/>
            <person name="Yung C.C.M."/>
            <person name="Limardo A.J."/>
            <person name="Morando M."/>
            <person name="Sudek L."/>
            <person name="Malmstrom R.R."/>
            <person name="Keeling P.J."/>
            <person name="Santoro A.E."/>
            <person name="Worden A.Z."/>
        </authorList>
    </citation>
    <scope>NUCLEOTIDE SEQUENCE [LARGE SCALE GENOMIC DNA]</scope>
    <source>
        <strain evidence="4 5">Comchoano-2</strain>
    </source>
</reference>
<gene>
    <name evidence="4" type="ORF">MKS91_02160</name>
</gene>
<dbReference type="Pfam" id="PF03938">
    <property type="entry name" value="OmpH"/>
    <property type="match status" value="1"/>
</dbReference>
<dbReference type="InterPro" id="IPR024930">
    <property type="entry name" value="Skp_dom_sf"/>
</dbReference>
<feature type="signal peptide" evidence="3">
    <location>
        <begin position="1"/>
        <end position="22"/>
    </location>
</feature>
<dbReference type="RefSeq" id="WP_258569199.1">
    <property type="nucleotide sequence ID" value="NZ_JAKUDN010000002.1"/>
</dbReference>
<dbReference type="Gene3D" id="3.30.910.20">
    <property type="entry name" value="Skp domain"/>
    <property type="match status" value="1"/>
</dbReference>
<dbReference type="Proteomes" id="UP001320768">
    <property type="component" value="Unassembled WGS sequence"/>
</dbReference>
<evidence type="ECO:0000313" key="5">
    <source>
        <dbReference type="Proteomes" id="UP001320768"/>
    </source>
</evidence>
<sequence length="170" mass="19713">MKRFFSSAVLASLLSLSTLTSAESVAIKQFHIAYIDLEEVFSSQVISNKIDSLREDFESRHTDFEAAKKRLEQMQVDLEKDAPTMTDIVRENREREIREMATKLSQQGSEMSGEYYSRQQEIKSNYMNQVSEISEKLAKKYKIQVVYPKQALLYVDSDFSLTEECIRSLK</sequence>
<dbReference type="SMART" id="SM00935">
    <property type="entry name" value="OmpH"/>
    <property type="match status" value="1"/>
</dbReference>
<dbReference type="PANTHER" id="PTHR35089:SF1">
    <property type="entry name" value="CHAPERONE PROTEIN SKP"/>
    <property type="match status" value="1"/>
</dbReference>
<dbReference type="EMBL" id="JAKUDN010000002">
    <property type="protein sequence ID" value="MCP8352089.1"/>
    <property type="molecule type" value="Genomic_DNA"/>
</dbReference>
<feature type="chain" id="PRO_5047056327" evidence="3">
    <location>
        <begin position="23"/>
        <end position="170"/>
    </location>
</feature>